<dbReference type="Gene3D" id="1.25.10.10">
    <property type="entry name" value="Leucine-rich Repeat Variant"/>
    <property type="match status" value="1"/>
</dbReference>
<dbReference type="SUPFAM" id="SSF48371">
    <property type="entry name" value="ARM repeat"/>
    <property type="match status" value="1"/>
</dbReference>
<dbReference type="GO" id="GO:0019888">
    <property type="term" value="F:protein phosphatase regulator activity"/>
    <property type="evidence" value="ECO:0007669"/>
    <property type="project" value="InterPro"/>
</dbReference>
<keyword evidence="4" id="KW-1185">Reference proteome</keyword>
<dbReference type="AlphaFoldDB" id="A0A485KA18"/>
<dbReference type="PANTHER" id="PTHR10257:SF3">
    <property type="entry name" value="SERINE_THREONINE-PROTEIN PHOSPHATASE 2A 56 KDA REGULATORY SUBUNIT GAMMA ISOFORM"/>
    <property type="match status" value="1"/>
</dbReference>
<feature type="region of interest" description="Disordered" evidence="1">
    <location>
        <begin position="82"/>
        <end position="103"/>
    </location>
</feature>
<proteinExistence type="predicted"/>
<dbReference type="PANTHER" id="PTHR10257">
    <property type="entry name" value="SERINE/THREONINE PROTEIN PHOSPHATASE 2A PP2A REGULATORY SUBUNIT B"/>
    <property type="match status" value="1"/>
</dbReference>
<dbReference type="InterPro" id="IPR016024">
    <property type="entry name" value="ARM-type_fold"/>
</dbReference>
<feature type="compositionally biased region" description="Low complexity" evidence="1">
    <location>
        <begin position="83"/>
        <end position="95"/>
    </location>
</feature>
<dbReference type="Pfam" id="PF01603">
    <property type="entry name" value="B56"/>
    <property type="match status" value="1"/>
</dbReference>
<organism evidence="3 4">
    <name type="scientific">Aphanomyces stellatus</name>
    <dbReference type="NCBI Taxonomy" id="120398"/>
    <lineage>
        <taxon>Eukaryota</taxon>
        <taxon>Sar</taxon>
        <taxon>Stramenopiles</taxon>
        <taxon>Oomycota</taxon>
        <taxon>Saprolegniomycetes</taxon>
        <taxon>Saprolegniales</taxon>
        <taxon>Verrucalvaceae</taxon>
        <taxon>Aphanomyces</taxon>
    </lineage>
</organism>
<dbReference type="EMBL" id="VJMH01000275">
    <property type="protein sequence ID" value="KAF0717251.1"/>
    <property type="molecule type" value="Genomic_DNA"/>
</dbReference>
<sequence>MVPATDNDPRPTDLDLIRNVCKLWLNQFHWRKPCNSKRLGCATHTVTTGAIYLSDDATTFNDAALIPTNETRRSCVIGPFKVSSTSSSASSSSNSNDIHDSTCTSPVNPSPLNLFKWNAPSRHVPTWPVREITCEESFLDMLGHLLPQINVLAQLHRLVALGTKSPPDVSDKFDLIGFQAQLSYHLCQSKLPTYYSPSPRTEVDKYITKTFVHSIVYGLMTSQEQRTRRALGSICITVFQHAPAVRRHLLQEIEFTAAEYLNWEHSKLDFNVESMVRLIGAIVRLTHNTERHKMDGQERSAIYDSAQHILSLFCRGWSCTFPAFTCAVLSANTNAATNPAAKALVASTQWLVHASPVNGLAFLSGTLLRRWPSRDTTRQLIYLGLIPMLLVQLTTIAGRHMEGLNEVVHAAFARIQSCINSPHLLVAKQACELCDDLNLVGLFLLRDRALLDMLMSAHEQNISTHWSKHIQALSEDHFDSLSDLV</sequence>
<dbReference type="Proteomes" id="UP000332933">
    <property type="component" value="Unassembled WGS sequence"/>
</dbReference>
<dbReference type="EMBL" id="CAADRA010000275">
    <property type="protein sequence ID" value="VFT79603.1"/>
    <property type="molecule type" value="Genomic_DNA"/>
</dbReference>
<gene>
    <name evidence="3" type="primary">Aste57867_2402</name>
    <name evidence="2" type="ORF">As57867_002396</name>
    <name evidence="3" type="ORF">ASTE57867_2402</name>
</gene>
<reference evidence="2" key="2">
    <citation type="submission" date="2019-06" db="EMBL/GenBank/DDBJ databases">
        <title>Genomics analysis of Aphanomyces spp. identifies a new class of oomycete effector associated with host adaptation.</title>
        <authorList>
            <person name="Gaulin E."/>
        </authorList>
    </citation>
    <scope>NUCLEOTIDE SEQUENCE</scope>
    <source>
        <strain evidence="2">CBS 578.67</strain>
    </source>
</reference>
<accession>A0A485KA18</accession>
<name>A0A485KA18_9STRA</name>
<evidence type="ECO:0000256" key="1">
    <source>
        <dbReference type="SAM" id="MobiDB-lite"/>
    </source>
</evidence>
<dbReference type="GO" id="GO:0000159">
    <property type="term" value="C:protein phosphatase type 2A complex"/>
    <property type="evidence" value="ECO:0007669"/>
    <property type="project" value="InterPro"/>
</dbReference>
<dbReference type="InterPro" id="IPR002554">
    <property type="entry name" value="PP2A_B56"/>
</dbReference>
<dbReference type="GO" id="GO:0007165">
    <property type="term" value="P:signal transduction"/>
    <property type="evidence" value="ECO:0007669"/>
    <property type="project" value="InterPro"/>
</dbReference>
<evidence type="ECO:0000313" key="4">
    <source>
        <dbReference type="Proteomes" id="UP000332933"/>
    </source>
</evidence>
<dbReference type="OrthoDB" id="71488at2759"/>
<reference evidence="3 4" key="1">
    <citation type="submission" date="2019-03" db="EMBL/GenBank/DDBJ databases">
        <authorList>
            <person name="Gaulin E."/>
            <person name="Dumas B."/>
        </authorList>
    </citation>
    <scope>NUCLEOTIDE SEQUENCE [LARGE SCALE GENOMIC DNA]</scope>
    <source>
        <strain evidence="3">CBS 568.67</strain>
    </source>
</reference>
<protein>
    <submittedName>
        <fullName evidence="3">Aste57867_2402 protein</fullName>
    </submittedName>
</protein>
<dbReference type="InterPro" id="IPR011989">
    <property type="entry name" value="ARM-like"/>
</dbReference>
<evidence type="ECO:0000313" key="3">
    <source>
        <dbReference type="EMBL" id="VFT79603.1"/>
    </source>
</evidence>
<evidence type="ECO:0000313" key="2">
    <source>
        <dbReference type="EMBL" id="KAF0717251.1"/>
    </source>
</evidence>